<dbReference type="GO" id="GO:0004721">
    <property type="term" value="F:phosphoprotein phosphatase activity"/>
    <property type="evidence" value="ECO:0007669"/>
    <property type="project" value="TreeGrafter"/>
</dbReference>
<accession>A0A433KE94</accession>
<dbReference type="PRINTS" id="PR00344">
    <property type="entry name" value="BCTRLSENSOR"/>
</dbReference>
<reference evidence="9 10" key="1">
    <citation type="submission" date="2018-12" db="EMBL/GenBank/DDBJ databases">
        <title>three novel Halomonas strain isolated from plants.</title>
        <authorList>
            <person name="Sun C."/>
        </authorList>
    </citation>
    <scope>NUCLEOTIDE SEQUENCE [LARGE SCALE GENOMIC DNA]</scope>
    <source>
        <strain evidence="9 10">DSM 19434</strain>
    </source>
</reference>
<keyword evidence="7" id="KW-0472">Membrane</keyword>
<comment type="caution">
    <text evidence="9">The sequence shown here is derived from an EMBL/GenBank/DDBJ whole genome shotgun (WGS) entry which is preliminary data.</text>
</comment>
<dbReference type="Proteomes" id="UP000287336">
    <property type="component" value="Unassembled WGS sequence"/>
</dbReference>
<evidence type="ECO:0000313" key="10">
    <source>
        <dbReference type="Proteomes" id="UP000287336"/>
    </source>
</evidence>
<dbReference type="SUPFAM" id="SSF55874">
    <property type="entry name" value="ATPase domain of HSP90 chaperone/DNA topoisomerase II/histidine kinase"/>
    <property type="match status" value="1"/>
</dbReference>
<dbReference type="InterPro" id="IPR036890">
    <property type="entry name" value="HATPase_C_sf"/>
</dbReference>
<evidence type="ECO:0000259" key="8">
    <source>
        <dbReference type="PROSITE" id="PS50109"/>
    </source>
</evidence>
<dbReference type="PANTHER" id="PTHR45453">
    <property type="entry name" value="PHOSPHATE REGULON SENSOR PROTEIN PHOR"/>
    <property type="match status" value="1"/>
</dbReference>
<dbReference type="SMART" id="SM01080">
    <property type="entry name" value="CHASE2"/>
    <property type="match status" value="1"/>
</dbReference>
<proteinExistence type="predicted"/>
<keyword evidence="7" id="KW-1133">Transmembrane helix</keyword>
<dbReference type="Pfam" id="PF05226">
    <property type="entry name" value="CHASE2"/>
    <property type="match status" value="1"/>
</dbReference>
<dbReference type="GO" id="GO:0016036">
    <property type="term" value="P:cellular response to phosphate starvation"/>
    <property type="evidence" value="ECO:0007669"/>
    <property type="project" value="TreeGrafter"/>
</dbReference>
<dbReference type="CDD" id="cd00075">
    <property type="entry name" value="HATPase"/>
    <property type="match status" value="1"/>
</dbReference>
<dbReference type="InterPro" id="IPR003594">
    <property type="entry name" value="HATPase_dom"/>
</dbReference>
<evidence type="ECO:0000256" key="7">
    <source>
        <dbReference type="SAM" id="Phobius"/>
    </source>
</evidence>
<dbReference type="Gene3D" id="3.30.565.10">
    <property type="entry name" value="Histidine kinase-like ATPase, C-terminal domain"/>
    <property type="match status" value="1"/>
</dbReference>
<evidence type="ECO:0000256" key="6">
    <source>
        <dbReference type="ARBA" id="ARBA00023012"/>
    </source>
</evidence>
<evidence type="ECO:0000256" key="4">
    <source>
        <dbReference type="ARBA" id="ARBA00022679"/>
    </source>
</evidence>
<keyword evidence="10" id="KW-1185">Reference proteome</keyword>
<evidence type="ECO:0000256" key="5">
    <source>
        <dbReference type="ARBA" id="ARBA00022777"/>
    </source>
</evidence>
<dbReference type="AlphaFoldDB" id="A0A433KE94"/>
<dbReference type="Pfam" id="PF02518">
    <property type="entry name" value="HATPase_c"/>
    <property type="match status" value="1"/>
</dbReference>
<feature type="transmembrane region" description="Helical" evidence="7">
    <location>
        <begin position="12"/>
        <end position="34"/>
    </location>
</feature>
<dbReference type="PIRSF" id="PIRSF037347">
    <property type="entry name" value="STHK_CHASE2_PAS_prd"/>
    <property type="match status" value="1"/>
</dbReference>
<dbReference type="InterPro" id="IPR004358">
    <property type="entry name" value="Sig_transdc_His_kin-like_C"/>
</dbReference>
<dbReference type="InterPro" id="IPR005467">
    <property type="entry name" value="His_kinase_dom"/>
</dbReference>
<dbReference type="SUPFAM" id="SSF47384">
    <property type="entry name" value="Homodimeric domain of signal transducing histidine kinase"/>
    <property type="match status" value="1"/>
</dbReference>
<name>A0A433KE94_9GAMM</name>
<keyword evidence="5" id="KW-0418">Kinase</keyword>
<keyword evidence="4" id="KW-0808">Transferase</keyword>
<feature type="transmembrane region" description="Helical" evidence="7">
    <location>
        <begin position="323"/>
        <end position="346"/>
    </location>
</feature>
<dbReference type="FunFam" id="3.30.565.10:FF:000006">
    <property type="entry name" value="Sensor histidine kinase WalK"/>
    <property type="match status" value="1"/>
</dbReference>
<protein>
    <recommendedName>
        <fullName evidence="2">histidine kinase</fullName>
        <ecNumber evidence="2">2.7.13.3</ecNumber>
    </recommendedName>
</protein>
<organism evidence="9 10">
    <name type="scientific">Vreelandella andesensis</name>
    <dbReference type="NCBI Taxonomy" id="447567"/>
    <lineage>
        <taxon>Bacteria</taxon>
        <taxon>Pseudomonadati</taxon>
        <taxon>Pseudomonadota</taxon>
        <taxon>Gammaproteobacteria</taxon>
        <taxon>Oceanospirillales</taxon>
        <taxon>Halomonadaceae</taxon>
        <taxon>Vreelandella</taxon>
    </lineage>
</organism>
<gene>
    <name evidence="9" type="ORF">ELY33_17495</name>
</gene>
<dbReference type="SMART" id="SM00387">
    <property type="entry name" value="HATPase_c"/>
    <property type="match status" value="1"/>
</dbReference>
<dbReference type="PANTHER" id="PTHR45453:SF1">
    <property type="entry name" value="PHOSPHATE REGULON SENSOR PROTEIN PHOR"/>
    <property type="match status" value="1"/>
</dbReference>
<keyword evidence="6" id="KW-0902">Two-component regulatory system</keyword>
<dbReference type="InterPro" id="IPR007890">
    <property type="entry name" value="CHASE2"/>
</dbReference>
<dbReference type="InterPro" id="IPR036097">
    <property type="entry name" value="HisK_dim/P_sf"/>
</dbReference>
<keyword evidence="3" id="KW-0597">Phosphoprotein</keyword>
<dbReference type="GO" id="GO:0000155">
    <property type="term" value="F:phosphorelay sensor kinase activity"/>
    <property type="evidence" value="ECO:0007669"/>
    <property type="project" value="InterPro"/>
</dbReference>
<evidence type="ECO:0000256" key="2">
    <source>
        <dbReference type="ARBA" id="ARBA00012438"/>
    </source>
</evidence>
<dbReference type="EMBL" id="RZHG01000032">
    <property type="protein sequence ID" value="RUR25821.1"/>
    <property type="molecule type" value="Genomic_DNA"/>
</dbReference>
<dbReference type="InterPro" id="IPR017181">
    <property type="entry name" value="Sig_transdc_His_kin_CHASE2"/>
</dbReference>
<sequence>MTQGSSLSKTLYRRFVMTWCAMGCLLLPIAFFLYSLSPLLSDNFLYDAWLSRQSEPPSDDILVVAIDEPSLQALGRWPWSRDVHTQLIEKLNAAGVQSIVLDVLLVEPSRLPEEDRRLANAMQRHGSTYLPMALLSESLLEGNTRDILIPPSPLLSAAKGVGHINVMLDTDGVARSVELLVERRGDIWPQLMTLLADAEKKAGNNTSNWPTEAVRIPFRGPAGSYPTVSYHDVLMGYVPASLLRDRTVLVGMTALGLGDRYNVSLLSSGLMPGVEVHAHLFDALRDETYIRQVDSWLGAFLASLPIVILLLLAWWLRFRYLLVVVLSLGVGVLCASLVALNFRWWWPPFSSLIALGIAFIAIVWQSQAALLSWFERELELLYQEPSILPFKVPDDIRGEGGKLYQQSQALEFALGRIVEGRRFILDAMHSLPLPIFILNKKGKVLLANKKALAICWEDGEYVIDHIDDLPSFLTFGDNQDFSTIWPPQITEINDVNGIRVGGLCTDRNSRTYRLEMGELSTTANSAAGGWLVWLVDLTSEVEAEAQRSSMLSFLSHDMKAPQARALAFLEAQNDPASAATPANFHSYLEQCLTMGLGMINDFINLTRAKSFELKKEFVLFEDVVMEVLDQVYPLAKIKNIKIVSELKDEDGAPVMGDKSYLARAVFNLIENAVKYTLSGGKVNIQMCRKGQWVVLQVTDNGVGIDSNDINTIFDDYTRSDKDSMAEGHGLGLALVKTVVAKHGGEIYCESELGKGSQFTMKLPSIDG</sequence>
<dbReference type="InterPro" id="IPR050351">
    <property type="entry name" value="BphY/WalK/GraS-like"/>
</dbReference>
<dbReference type="OrthoDB" id="9806704at2"/>
<evidence type="ECO:0000313" key="9">
    <source>
        <dbReference type="EMBL" id="RUR25821.1"/>
    </source>
</evidence>
<dbReference type="PROSITE" id="PS50109">
    <property type="entry name" value="HIS_KIN"/>
    <property type="match status" value="1"/>
</dbReference>
<feature type="transmembrane region" description="Helical" evidence="7">
    <location>
        <begin position="296"/>
        <end position="316"/>
    </location>
</feature>
<evidence type="ECO:0000256" key="3">
    <source>
        <dbReference type="ARBA" id="ARBA00022553"/>
    </source>
</evidence>
<evidence type="ECO:0000256" key="1">
    <source>
        <dbReference type="ARBA" id="ARBA00000085"/>
    </source>
</evidence>
<dbReference type="EC" id="2.7.13.3" evidence="2"/>
<dbReference type="GO" id="GO:0005886">
    <property type="term" value="C:plasma membrane"/>
    <property type="evidence" value="ECO:0007669"/>
    <property type="project" value="TreeGrafter"/>
</dbReference>
<keyword evidence="7" id="KW-0812">Transmembrane</keyword>
<feature type="transmembrane region" description="Helical" evidence="7">
    <location>
        <begin position="352"/>
        <end position="374"/>
    </location>
</feature>
<feature type="domain" description="Histidine kinase" evidence="8">
    <location>
        <begin position="553"/>
        <end position="766"/>
    </location>
</feature>
<comment type="catalytic activity">
    <reaction evidence="1">
        <text>ATP + protein L-histidine = ADP + protein N-phospho-L-histidine.</text>
        <dbReference type="EC" id="2.7.13.3"/>
    </reaction>
</comment>